<evidence type="ECO:0000313" key="13">
    <source>
        <dbReference type="Proteomes" id="UP000799302"/>
    </source>
</evidence>
<keyword evidence="4" id="KW-0719">Serine esterase</keyword>
<evidence type="ECO:0000256" key="4">
    <source>
        <dbReference type="ARBA" id="ARBA00022487"/>
    </source>
</evidence>
<dbReference type="EC" id="3.1.1.74" evidence="3"/>
<feature type="signal peptide" evidence="11">
    <location>
        <begin position="1"/>
        <end position="19"/>
    </location>
</feature>
<evidence type="ECO:0000256" key="5">
    <source>
        <dbReference type="ARBA" id="ARBA00022525"/>
    </source>
</evidence>
<keyword evidence="6 11" id="KW-0732">Signal</keyword>
<protein>
    <recommendedName>
        <fullName evidence="3">cutinase</fullName>
        <ecNumber evidence="3">3.1.1.74</ecNumber>
    </recommendedName>
</protein>
<accession>A0A6A6U2M5</accession>
<keyword evidence="7 12" id="KW-0378">Hydrolase</keyword>
<dbReference type="SMART" id="SM01110">
    <property type="entry name" value="Cutinase"/>
    <property type="match status" value="1"/>
</dbReference>
<dbReference type="PANTHER" id="PTHR48250">
    <property type="entry name" value="CUTINASE 2-RELATED"/>
    <property type="match status" value="1"/>
</dbReference>
<dbReference type="Gene3D" id="3.40.50.1820">
    <property type="entry name" value="alpha/beta hydrolase"/>
    <property type="match status" value="1"/>
</dbReference>
<dbReference type="InterPro" id="IPR011150">
    <property type="entry name" value="Cutinase_monf"/>
</dbReference>
<dbReference type="GO" id="GO:0050525">
    <property type="term" value="F:cutinase activity"/>
    <property type="evidence" value="ECO:0007669"/>
    <property type="project" value="UniProtKB-EC"/>
</dbReference>
<keyword evidence="8 10" id="KW-1015">Disulfide bond</keyword>
<evidence type="ECO:0000256" key="6">
    <source>
        <dbReference type="ARBA" id="ARBA00022729"/>
    </source>
</evidence>
<dbReference type="Pfam" id="PF01083">
    <property type="entry name" value="Cutinase"/>
    <property type="match status" value="1"/>
</dbReference>
<feature type="chain" id="PRO_5025639526" description="cutinase" evidence="11">
    <location>
        <begin position="20"/>
        <end position="212"/>
    </location>
</feature>
<comment type="similarity">
    <text evidence="2">Belongs to the cutinase family.</text>
</comment>
<evidence type="ECO:0000256" key="10">
    <source>
        <dbReference type="PIRSR" id="PIRSR611150-2"/>
    </source>
</evidence>
<evidence type="ECO:0000313" key="12">
    <source>
        <dbReference type="EMBL" id="KAF2665204.1"/>
    </source>
</evidence>
<dbReference type="GO" id="GO:0016052">
    <property type="term" value="P:carbohydrate catabolic process"/>
    <property type="evidence" value="ECO:0007669"/>
    <property type="project" value="TreeGrafter"/>
</dbReference>
<keyword evidence="13" id="KW-1185">Reference proteome</keyword>
<name>A0A6A6U2M5_9PEZI</name>
<dbReference type="PRINTS" id="PR00129">
    <property type="entry name" value="CUTINASE"/>
</dbReference>
<dbReference type="InterPro" id="IPR000675">
    <property type="entry name" value="Cutinase/axe"/>
</dbReference>
<dbReference type="InterPro" id="IPR029058">
    <property type="entry name" value="AB_hydrolase_fold"/>
</dbReference>
<feature type="disulfide bond" evidence="10">
    <location>
        <begin position="58"/>
        <end position="138"/>
    </location>
</feature>
<dbReference type="PANTHER" id="PTHR48250:SF3">
    <property type="entry name" value="CUTINASE 1-RELATED"/>
    <property type="match status" value="1"/>
</dbReference>
<dbReference type="EMBL" id="MU004241">
    <property type="protein sequence ID" value="KAF2665204.1"/>
    <property type="molecule type" value="Genomic_DNA"/>
</dbReference>
<dbReference type="SUPFAM" id="SSF53474">
    <property type="entry name" value="alpha/beta-Hydrolases"/>
    <property type="match status" value="1"/>
</dbReference>
<dbReference type="OrthoDB" id="3225429at2759"/>
<evidence type="ECO:0000256" key="2">
    <source>
        <dbReference type="ARBA" id="ARBA00007534"/>
    </source>
</evidence>
<evidence type="ECO:0000256" key="7">
    <source>
        <dbReference type="ARBA" id="ARBA00022801"/>
    </source>
</evidence>
<evidence type="ECO:0000256" key="9">
    <source>
        <dbReference type="ARBA" id="ARBA00034045"/>
    </source>
</evidence>
<evidence type="ECO:0000256" key="8">
    <source>
        <dbReference type="ARBA" id="ARBA00023157"/>
    </source>
</evidence>
<comment type="subcellular location">
    <subcellularLocation>
        <location evidence="1">Secreted</location>
    </subcellularLocation>
</comment>
<keyword evidence="5" id="KW-0964">Secreted</keyword>
<dbReference type="GO" id="GO:0005576">
    <property type="term" value="C:extracellular region"/>
    <property type="evidence" value="ECO:0007669"/>
    <property type="project" value="UniProtKB-SubCell"/>
</dbReference>
<reference evidence="12" key="1">
    <citation type="journal article" date="2020" name="Stud. Mycol.">
        <title>101 Dothideomycetes genomes: a test case for predicting lifestyles and emergence of pathogens.</title>
        <authorList>
            <person name="Haridas S."/>
            <person name="Albert R."/>
            <person name="Binder M."/>
            <person name="Bloem J."/>
            <person name="Labutti K."/>
            <person name="Salamov A."/>
            <person name="Andreopoulos B."/>
            <person name="Baker S."/>
            <person name="Barry K."/>
            <person name="Bills G."/>
            <person name="Bluhm B."/>
            <person name="Cannon C."/>
            <person name="Castanera R."/>
            <person name="Culley D."/>
            <person name="Daum C."/>
            <person name="Ezra D."/>
            <person name="Gonzalez J."/>
            <person name="Henrissat B."/>
            <person name="Kuo A."/>
            <person name="Liang C."/>
            <person name="Lipzen A."/>
            <person name="Lutzoni F."/>
            <person name="Magnuson J."/>
            <person name="Mondo S."/>
            <person name="Nolan M."/>
            <person name="Ohm R."/>
            <person name="Pangilinan J."/>
            <person name="Park H.-J."/>
            <person name="Ramirez L."/>
            <person name="Alfaro M."/>
            <person name="Sun H."/>
            <person name="Tritt A."/>
            <person name="Yoshinaga Y."/>
            <person name="Zwiers L.-H."/>
            <person name="Turgeon B."/>
            <person name="Goodwin S."/>
            <person name="Spatafora J."/>
            <person name="Crous P."/>
            <person name="Grigoriev I."/>
        </authorList>
    </citation>
    <scope>NUCLEOTIDE SEQUENCE</scope>
    <source>
        <strain evidence="12">CBS 115976</strain>
    </source>
</reference>
<sequence>MKSFSSICILGVAVGLGAAQTSPASSSGSSALSIAAEFQAKLDRAHSVSNDLTNGTACKEILLIAARGSNEPGNMGEATGPNICTRLTKIYGARIGCQGISAADGYSASGMDISKAKGTSDSAIAGGVKMFNLAQSKCPSSLKLFTGYSQGAAVMHGAIPQLSADLKKTLVAGVLFGDTRNTQDKGQIPDYPKDQVLILCAPDDYFFIWKRL</sequence>
<proteinExistence type="inferred from homology"/>
<evidence type="ECO:0000256" key="1">
    <source>
        <dbReference type="ARBA" id="ARBA00004613"/>
    </source>
</evidence>
<dbReference type="Proteomes" id="UP000799302">
    <property type="component" value="Unassembled WGS sequence"/>
</dbReference>
<evidence type="ECO:0000256" key="11">
    <source>
        <dbReference type="SAM" id="SignalP"/>
    </source>
</evidence>
<organism evidence="12 13">
    <name type="scientific">Microthyrium microscopicum</name>
    <dbReference type="NCBI Taxonomy" id="703497"/>
    <lineage>
        <taxon>Eukaryota</taxon>
        <taxon>Fungi</taxon>
        <taxon>Dikarya</taxon>
        <taxon>Ascomycota</taxon>
        <taxon>Pezizomycotina</taxon>
        <taxon>Dothideomycetes</taxon>
        <taxon>Dothideomycetes incertae sedis</taxon>
        <taxon>Microthyriales</taxon>
        <taxon>Microthyriaceae</taxon>
        <taxon>Microthyrium</taxon>
    </lineage>
</organism>
<evidence type="ECO:0000256" key="3">
    <source>
        <dbReference type="ARBA" id="ARBA00013095"/>
    </source>
</evidence>
<gene>
    <name evidence="12" type="ORF">BT63DRAFT_459826</name>
</gene>
<dbReference type="AlphaFoldDB" id="A0A6A6U2M5"/>
<comment type="catalytic activity">
    <reaction evidence="9">
        <text>cutin + H2O = cutin monomers.</text>
        <dbReference type="EC" id="3.1.1.74"/>
    </reaction>
</comment>